<name>A0A7W5P5D6_9ACTN</name>
<evidence type="ECO:0000256" key="2">
    <source>
        <dbReference type="ARBA" id="ARBA00008072"/>
    </source>
</evidence>
<dbReference type="PANTHER" id="PTHR43161:SF9">
    <property type="entry name" value="SORBITOL DEHYDROGENASE"/>
    <property type="match status" value="1"/>
</dbReference>
<dbReference type="SUPFAM" id="SSF50129">
    <property type="entry name" value="GroES-like"/>
    <property type="match status" value="1"/>
</dbReference>
<dbReference type="GO" id="GO:0008270">
    <property type="term" value="F:zinc ion binding"/>
    <property type="evidence" value="ECO:0007669"/>
    <property type="project" value="InterPro"/>
</dbReference>
<evidence type="ECO:0000313" key="9">
    <source>
        <dbReference type="Proteomes" id="UP000565572"/>
    </source>
</evidence>
<comment type="similarity">
    <text evidence="2 6">Belongs to the zinc-containing alcohol dehydrogenase family.</text>
</comment>
<organism evidence="8 9">
    <name type="scientific">Microlunatus antarcticus</name>
    <dbReference type="NCBI Taxonomy" id="53388"/>
    <lineage>
        <taxon>Bacteria</taxon>
        <taxon>Bacillati</taxon>
        <taxon>Actinomycetota</taxon>
        <taxon>Actinomycetes</taxon>
        <taxon>Propionibacteriales</taxon>
        <taxon>Propionibacteriaceae</taxon>
        <taxon>Microlunatus</taxon>
    </lineage>
</organism>
<gene>
    <name evidence="8" type="ORF">FHX39_000106</name>
</gene>
<dbReference type="InterPro" id="IPR045306">
    <property type="entry name" value="SDH-like"/>
</dbReference>
<dbReference type="InterPro" id="IPR013154">
    <property type="entry name" value="ADH-like_N"/>
</dbReference>
<dbReference type="Proteomes" id="UP000565572">
    <property type="component" value="Unassembled WGS sequence"/>
</dbReference>
<dbReference type="AlphaFoldDB" id="A0A7W5P5D6"/>
<proteinExistence type="inferred from homology"/>
<evidence type="ECO:0000256" key="5">
    <source>
        <dbReference type="ARBA" id="ARBA00023002"/>
    </source>
</evidence>
<dbReference type="Gene3D" id="3.90.180.10">
    <property type="entry name" value="Medium-chain alcohol dehydrogenases, catalytic domain"/>
    <property type="match status" value="1"/>
</dbReference>
<keyword evidence="3 6" id="KW-0479">Metal-binding</keyword>
<dbReference type="SUPFAM" id="SSF51735">
    <property type="entry name" value="NAD(P)-binding Rossmann-fold domains"/>
    <property type="match status" value="1"/>
</dbReference>
<dbReference type="InterPro" id="IPR020843">
    <property type="entry name" value="ER"/>
</dbReference>
<dbReference type="InterPro" id="IPR002328">
    <property type="entry name" value="ADH_Zn_CS"/>
</dbReference>
<comment type="cofactor">
    <cofactor evidence="1 6">
        <name>Zn(2+)</name>
        <dbReference type="ChEBI" id="CHEBI:29105"/>
    </cofactor>
</comment>
<reference evidence="8 9" key="1">
    <citation type="submission" date="2020-08" db="EMBL/GenBank/DDBJ databases">
        <title>Sequencing the genomes of 1000 actinobacteria strains.</title>
        <authorList>
            <person name="Klenk H.-P."/>
        </authorList>
    </citation>
    <scope>NUCLEOTIDE SEQUENCE [LARGE SCALE GENOMIC DNA]</scope>
    <source>
        <strain evidence="8 9">DSM 11053</strain>
    </source>
</reference>
<evidence type="ECO:0000259" key="7">
    <source>
        <dbReference type="SMART" id="SM00829"/>
    </source>
</evidence>
<evidence type="ECO:0000256" key="3">
    <source>
        <dbReference type="ARBA" id="ARBA00022723"/>
    </source>
</evidence>
<dbReference type="Pfam" id="PF08240">
    <property type="entry name" value="ADH_N"/>
    <property type="match status" value="1"/>
</dbReference>
<evidence type="ECO:0000256" key="1">
    <source>
        <dbReference type="ARBA" id="ARBA00001947"/>
    </source>
</evidence>
<dbReference type="PROSITE" id="PS00059">
    <property type="entry name" value="ADH_ZINC"/>
    <property type="match status" value="1"/>
</dbReference>
<evidence type="ECO:0000256" key="4">
    <source>
        <dbReference type="ARBA" id="ARBA00022833"/>
    </source>
</evidence>
<dbReference type="EMBL" id="JACHZG010000001">
    <property type="protein sequence ID" value="MBB3325162.1"/>
    <property type="molecule type" value="Genomic_DNA"/>
</dbReference>
<dbReference type="PANTHER" id="PTHR43161">
    <property type="entry name" value="SORBITOL DEHYDROGENASE"/>
    <property type="match status" value="1"/>
</dbReference>
<feature type="domain" description="Enoyl reductase (ER)" evidence="7">
    <location>
        <begin position="8"/>
        <end position="330"/>
    </location>
</feature>
<sequence length="333" mass="34709">MRVSVLLGQKALGMEERPVPVPEGDQVLVQVSKVGVCGSDVHYYRDGRIGPFVVDAPLVLGHELSGTIVAVGAGVDASRVGQRVAVEPQKPCRRCSQCKAGRYNLCPFMEFYATPPIDGAFAEYVAIEEDFAHPVPDSISDEAAALLEPLSVGIAAARKGRIVPGSRVLIAGGGPIGVITAQAARAFGAAEIIVSDPVADRRAMASRFGATSTVDPTREDTTDLKVDCFIDACGVPAAIVAGLESVRGAGTVVIVGTGADTVALPIPTIMNNELNVTGIFRYTDTWPLGAHLVATGQVELDPLVTGRFGLDDVENALNADLQPGSLKSIVAVR</sequence>
<dbReference type="InterPro" id="IPR011032">
    <property type="entry name" value="GroES-like_sf"/>
</dbReference>
<comment type="caution">
    <text evidence="8">The sequence shown here is derived from an EMBL/GenBank/DDBJ whole genome shotgun (WGS) entry which is preliminary data.</text>
</comment>
<dbReference type="EC" id="1.1.1.14" evidence="8"/>
<evidence type="ECO:0000256" key="6">
    <source>
        <dbReference type="RuleBase" id="RU361277"/>
    </source>
</evidence>
<dbReference type="GO" id="GO:0003939">
    <property type="term" value="F:L-iditol 2-dehydrogenase (NAD+) activity"/>
    <property type="evidence" value="ECO:0007669"/>
    <property type="project" value="UniProtKB-EC"/>
</dbReference>
<dbReference type="InterPro" id="IPR013149">
    <property type="entry name" value="ADH-like_C"/>
</dbReference>
<evidence type="ECO:0000313" key="8">
    <source>
        <dbReference type="EMBL" id="MBB3325162.1"/>
    </source>
</evidence>
<dbReference type="Gene3D" id="3.40.50.720">
    <property type="entry name" value="NAD(P)-binding Rossmann-like Domain"/>
    <property type="match status" value="1"/>
</dbReference>
<protein>
    <submittedName>
        <fullName evidence="8">L-iditol 2-dehydrogenase</fullName>
        <ecNumber evidence="8">1.1.1.14</ecNumber>
    </submittedName>
</protein>
<dbReference type="Pfam" id="PF00107">
    <property type="entry name" value="ADH_zinc_N"/>
    <property type="match status" value="1"/>
</dbReference>
<dbReference type="CDD" id="cd05285">
    <property type="entry name" value="sorbitol_DH"/>
    <property type="match status" value="1"/>
</dbReference>
<accession>A0A7W5P5D6</accession>
<keyword evidence="9" id="KW-1185">Reference proteome</keyword>
<keyword evidence="5 8" id="KW-0560">Oxidoreductase</keyword>
<dbReference type="InterPro" id="IPR036291">
    <property type="entry name" value="NAD(P)-bd_dom_sf"/>
</dbReference>
<dbReference type="SMART" id="SM00829">
    <property type="entry name" value="PKS_ER"/>
    <property type="match status" value="1"/>
</dbReference>
<keyword evidence="4 6" id="KW-0862">Zinc</keyword>
<dbReference type="RefSeq" id="WP_232530552.1">
    <property type="nucleotide sequence ID" value="NZ_JACHZG010000001.1"/>
</dbReference>